<comment type="caution">
    <text evidence="1">The sequence shown here is derived from an EMBL/GenBank/DDBJ whole genome shotgun (WGS) entry which is preliminary data.</text>
</comment>
<keyword evidence="2" id="KW-1185">Reference proteome</keyword>
<dbReference type="Proteomes" id="UP000297741">
    <property type="component" value="Unassembled WGS sequence"/>
</dbReference>
<name>A0ABY2KUA3_9RHOB</name>
<accession>A0ABY2KUA3</accession>
<sequence>MITALRTAGFLAVEVEGDVLHARLWASSVDFTATPEGDQWCLALHWPVRASDAQRAQWNATHPDAPMDIRSGETRLSMLVSSDDPQRLSLWAALAEEAIAQMVRWRRAQRQPGEGY</sequence>
<evidence type="ECO:0000313" key="2">
    <source>
        <dbReference type="Proteomes" id="UP000297741"/>
    </source>
</evidence>
<protein>
    <recommendedName>
        <fullName evidence="3">Type III secretion chaperone SycN</fullName>
    </recommendedName>
</protein>
<organism evidence="1 2">
    <name type="scientific">Pseudotabrizicola sediminis</name>
    <dbReference type="NCBI Taxonomy" id="2486418"/>
    <lineage>
        <taxon>Bacteria</taxon>
        <taxon>Pseudomonadati</taxon>
        <taxon>Pseudomonadota</taxon>
        <taxon>Alphaproteobacteria</taxon>
        <taxon>Rhodobacterales</taxon>
        <taxon>Paracoccaceae</taxon>
        <taxon>Pseudotabrizicola</taxon>
    </lineage>
</organism>
<dbReference type="RefSeq" id="WP_135429187.1">
    <property type="nucleotide sequence ID" value="NZ_RPEM01000002.1"/>
</dbReference>
<gene>
    <name evidence="1" type="ORF">EEB11_04370</name>
</gene>
<evidence type="ECO:0000313" key="1">
    <source>
        <dbReference type="EMBL" id="TGD44800.1"/>
    </source>
</evidence>
<dbReference type="EMBL" id="RPEM01000002">
    <property type="protein sequence ID" value="TGD44800.1"/>
    <property type="molecule type" value="Genomic_DNA"/>
</dbReference>
<evidence type="ECO:0008006" key="3">
    <source>
        <dbReference type="Google" id="ProtNLM"/>
    </source>
</evidence>
<reference evidence="1 2" key="1">
    <citation type="submission" date="2018-11" db="EMBL/GenBank/DDBJ databases">
        <title>Tabrizicola sp. isolated from sediment of alpine lake.</title>
        <authorList>
            <person name="Liu Z."/>
        </authorList>
    </citation>
    <scope>NUCLEOTIDE SEQUENCE [LARGE SCALE GENOMIC DNA]</scope>
    <source>
        <strain evidence="1 2">DRYC-M-16</strain>
    </source>
</reference>
<proteinExistence type="predicted"/>